<feature type="domain" description="YdhG-like" evidence="1">
    <location>
        <begin position="25"/>
        <end position="133"/>
    </location>
</feature>
<name>A0ABX8ZL11_9SPHN</name>
<dbReference type="Proteomes" id="UP000824281">
    <property type="component" value="Chromosome"/>
</dbReference>
<gene>
    <name evidence="2" type="ORF">K3148_11510</name>
</gene>
<dbReference type="EMBL" id="CP081295">
    <property type="protein sequence ID" value="QZD89431.1"/>
    <property type="molecule type" value="Genomic_DNA"/>
</dbReference>
<protein>
    <submittedName>
        <fullName evidence="2">DUF1801 domain-containing protein</fullName>
    </submittedName>
</protein>
<dbReference type="RefSeq" id="WP_221424914.1">
    <property type="nucleotide sequence ID" value="NZ_CP081295.1"/>
</dbReference>
<evidence type="ECO:0000259" key="1">
    <source>
        <dbReference type="Pfam" id="PF08818"/>
    </source>
</evidence>
<accession>A0ABX8ZL11</accession>
<sequence length="145" mass="16424">MAEAKTQITAVDPGDFLAAVEPERKREEAGVLDALFRKVTGEEPKMWGPSIIGYGDYRTTYDSGREVHWLRSGFSPRKAKHSLYLMGGYCDEVAGERRDALLAKLGKYKTGKSCLYINKLADVDMEVLENLLRNDWEAMARKYPE</sequence>
<dbReference type="InterPro" id="IPR014922">
    <property type="entry name" value="YdhG-like"/>
</dbReference>
<evidence type="ECO:0000313" key="2">
    <source>
        <dbReference type="EMBL" id="QZD89431.1"/>
    </source>
</evidence>
<evidence type="ECO:0000313" key="3">
    <source>
        <dbReference type="Proteomes" id="UP000824281"/>
    </source>
</evidence>
<reference evidence="2 3" key="1">
    <citation type="submission" date="2021-08" db="EMBL/GenBank/DDBJ databases">
        <title>Comparative Genomics Analysis of the Genus Qipengyuania Reveals Extensive Genetic Diversity and Metabolic Versatility, Including the Description of Fifteen Novel Species.</title>
        <authorList>
            <person name="Liu Y."/>
        </authorList>
    </citation>
    <scope>NUCLEOTIDE SEQUENCE [LARGE SCALE GENOMIC DNA]</scope>
    <source>
        <strain evidence="2 3">1NDH13</strain>
    </source>
</reference>
<keyword evidence="3" id="KW-1185">Reference proteome</keyword>
<organism evidence="2 3">
    <name type="scientific">Qipengyuania aurantiaca</name>
    <dbReference type="NCBI Taxonomy" id="2867233"/>
    <lineage>
        <taxon>Bacteria</taxon>
        <taxon>Pseudomonadati</taxon>
        <taxon>Pseudomonadota</taxon>
        <taxon>Alphaproteobacteria</taxon>
        <taxon>Sphingomonadales</taxon>
        <taxon>Erythrobacteraceae</taxon>
        <taxon>Qipengyuania</taxon>
    </lineage>
</organism>
<proteinExistence type="predicted"/>
<dbReference type="Pfam" id="PF08818">
    <property type="entry name" value="DUF1801"/>
    <property type="match status" value="1"/>
</dbReference>